<reference evidence="2" key="1">
    <citation type="journal article" date="2019" name="bioRxiv">
        <title>The Genome of the Zebra Mussel, Dreissena polymorpha: A Resource for Invasive Species Research.</title>
        <authorList>
            <person name="McCartney M.A."/>
            <person name="Auch B."/>
            <person name="Kono T."/>
            <person name="Mallez S."/>
            <person name="Zhang Y."/>
            <person name="Obille A."/>
            <person name="Becker A."/>
            <person name="Abrahante J.E."/>
            <person name="Garbe J."/>
            <person name="Badalamenti J.P."/>
            <person name="Herman A."/>
            <person name="Mangelson H."/>
            <person name="Liachko I."/>
            <person name="Sullivan S."/>
            <person name="Sone E.D."/>
            <person name="Koren S."/>
            <person name="Silverstein K.A.T."/>
            <person name="Beckman K.B."/>
            <person name="Gohl D.M."/>
        </authorList>
    </citation>
    <scope>NUCLEOTIDE SEQUENCE</scope>
    <source>
        <strain evidence="2">Duluth1</strain>
        <tissue evidence="2">Whole animal</tissue>
    </source>
</reference>
<sequence>MLVPRIKKLHRYNDHDSQMTPIDFQVTSQDVRQQGRRIDSKTSDGVMSRQDRKSGGRRLDRTLPSTGSCPI</sequence>
<feature type="compositionally biased region" description="Basic and acidic residues" evidence="1">
    <location>
        <begin position="49"/>
        <end position="61"/>
    </location>
</feature>
<accession>A0A9D4MSQ6</accession>
<name>A0A9D4MSQ6_DREPO</name>
<evidence type="ECO:0000313" key="2">
    <source>
        <dbReference type="EMBL" id="KAH3882665.1"/>
    </source>
</evidence>
<feature type="region of interest" description="Disordered" evidence="1">
    <location>
        <begin position="25"/>
        <end position="71"/>
    </location>
</feature>
<evidence type="ECO:0000256" key="1">
    <source>
        <dbReference type="SAM" id="MobiDB-lite"/>
    </source>
</evidence>
<dbReference type="EMBL" id="JAIWYP010000001">
    <property type="protein sequence ID" value="KAH3882665.1"/>
    <property type="molecule type" value="Genomic_DNA"/>
</dbReference>
<gene>
    <name evidence="2" type="ORF">DPMN_006609</name>
</gene>
<keyword evidence="3" id="KW-1185">Reference proteome</keyword>
<dbReference type="Proteomes" id="UP000828390">
    <property type="component" value="Unassembled WGS sequence"/>
</dbReference>
<reference evidence="2" key="2">
    <citation type="submission" date="2020-11" db="EMBL/GenBank/DDBJ databases">
        <authorList>
            <person name="McCartney M.A."/>
            <person name="Auch B."/>
            <person name="Kono T."/>
            <person name="Mallez S."/>
            <person name="Becker A."/>
            <person name="Gohl D.M."/>
            <person name="Silverstein K.A.T."/>
            <person name="Koren S."/>
            <person name="Bechman K.B."/>
            <person name="Herman A."/>
            <person name="Abrahante J.E."/>
            <person name="Garbe J."/>
        </authorList>
    </citation>
    <scope>NUCLEOTIDE SEQUENCE</scope>
    <source>
        <strain evidence="2">Duluth1</strain>
        <tissue evidence="2">Whole animal</tissue>
    </source>
</reference>
<protein>
    <submittedName>
        <fullName evidence="2">Uncharacterized protein</fullName>
    </submittedName>
</protein>
<evidence type="ECO:0000313" key="3">
    <source>
        <dbReference type="Proteomes" id="UP000828390"/>
    </source>
</evidence>
<dbReference type="AlphaFoldDB" id="A0A9D4MSQ6"/>
<comment type="caution">
    <text evidence="2">The sequence shown here is derived from an EMBL/GenBank/DDBJ whole genome shotgun (WGS) entry which is preliminary data.</text>
</comment>
<proteinExistence type="predicted"/>
<organism evidence="2 3">
    <name type="scientific">Dreissena polymorpha</name>
    <name type="common">Zebra mussel</name>
    <name type="synonym">Mytilus polymorpha</name>
    <dbReference type="NCBI Taxonomy" id="45954"/>
    <lineage>
        <taxon>Eukaryota</taxon>
        <taxon>Metazoa</taxon>
        <taxon>Spiralia</taxon>
        <taxon>Lophotrochozoa</taxon>
        <taxon>Mollusca</taxon>
        <taxon>Bivalvia</taxon>
        <taxon>Autobranchia</taxon>
        <taxon>Heteroconchia</taxon>
        <taxon>Euheterodonta</taxon>
        <taxon>Imparidentia</taxon>
        <taxon>Neoheterodontei</taxon>
        <taxon>Myida</taxon>
        <taxon>Dreissenoidea</taxon>
        <taxon>Dreissenidae</taxon>
        <taxon>Dreissena</taxon>
    </lineage>
</organism>